<feature type="transmembrane region" description="Helical" evidence="14">
    <location>
        <begin position="314"/>
        <end position="334"/>
    </location>
</feature>
<dbReference type="EMBL" id="MBFA02000005">
    <property type="protein sequence ID" value="MUP10228.1"/>
    <property type="molecule type" value="Genomic_DNA"/>
</dbReference>
<dbReference type="GO" id="GO:0005886">
    <property type="term" value="C:plasma membrane"/>
    <property type="evidence" value="ECO:0007669"/>
    <property type="project" value="UniProtKB-SubCell"/>
</dbReference>
<dbReference type="InterPro" id="IPR003660">
    <property type="entry name" value="HAMP_dom"/>
</dbReference>
<organism evidence="17 19">
    <name type="scientific">Agrobacterium vitis</name>
    <name type="common">Rhizobium vitis</name>
    <dbReference type="NCBI Taxonomy" id="373"/>
    <lineage>
        <taxon>Bacteria</taxon>
        <taxon>Pseudomonadati</taxon>
        <taxon>Pseudomonadota</taxon>
        <taxon>Alphaproteobacteria</taxon>
        <taxon>Hyphomicrobiales</taxon>
        <taxon>Rhizobiaceae</taxon>
        <taxon>Rhizobium/Agrobacterium group</taxon>
        <taxon>Agrobacterium</taxon>
    </lineage>
</organism>
<dbReference type="SMART" id="SM00911">
    <property type="entry name" value="HWE_HK"/>
    <property type="match status" value="1"/>
</dbReference>
<name>A0ABD6H6S9_AGRVI</name>
<dbReference type="Gene3D" id="3.30.450.20">
    <property type="entry name" value="PAS domain"/>
    <property type="match status" value="2"/>
</dbReference>
<dbReference type="Proteomes" id="UP000179454">
    <property type="component" value="Unassembled WGS sequence"/>
</dbReference>
<evidence type="ECO:0000256" key="5">
    <source>
        <dbReference type="ARBA" id="ARBA00022553"/>
    </source>
</evidence>
<keyword evidence="8" id="KW-0547">Nucleotide-binding</keyword>
<dbReference type="InterPro" id="IPR029151">
    <property type="entry name" value="Sensor-like_sf"/>
</dbReference>
<evidence type="ECO:0000256" key="7">
    <source>
        <dbReference type="ARBA" id="ARBA00022692"/>
    </source>
</evidence>
<evidence type="ECO:0000256" key="6">
    <source>
        <dbReference type="ARBA" id="ARBA00022679"/>
    </source>
</evidence>
<dbReference type="EC" id="2.7.13.3" evidence="3"/>
<feature type="transmembrane region" description="Helical" evidence="14">
    <location>
        <begin position="48"/>
        <end position="65"/>
    </location>
</feature>
<dbReference type="GO" id="GO:0005524">
    <property type="term" value="F:ATP binding"/>
    <property type="evidence" value="ECO:0007669"/>
    <property type="project" value="UniProtKB-KW"/>
</dbReference>
<evidence type="ECO:0000256" key="9">
    <source>
        <dbReference type="ARBA" id="ARBA00022777"/>
    </source>
</evidence>
<comment type="caution">
    <text evidence="17">The sequence shown here is derived from an EMBL/GenBank/DDBJ whole genome shotgun (WGS) entry which is preliminary data.</text>
</comment>
<keyword evidence="4" id="KW-1003">Cell membrane</keyword>
<dbReference type="CDD" id="cd12914">
    <property type="entry name" value="PDC1_DGC_like"/>
    <property type="match status" value="1"/>
</dbReference>
<evidence type="ECO:0000256" key="4">
    <source>
        <dbReference type="ARBA" id="ARBA00022475"/>
    </source>
</evidence>
<keyword evidence="12 14" id="KW-0472">Membrane</keyword>
<evidence type="ECO:0000259" key="15">
    <source>
        <dbReference type="PROSITE" id="PS50885"/>
    </source>
</evidence>
<reference evidence="18 19" key="1">
    <citation type="submission" date="2019-11" db="EMBL/GenBank/DDBJ databases">
        <title>Whole-genome sequencing of Allorhizobium vitis.</title>
        <authorList>
            <person name="Gan H.M."/>
            <person name="Savka M.A."/>
        </authorList>
    </citation>
    <scope>NUCLEOTIDE SEQUENCE [LARGE SCALE GENOMIC DNA]</scope>
    <source>
        <strain evidence="17 19">RF2/1</strain>
        <strain evidence="16 18">T1/7</strain>
    </source>
</reference>
<keyword evidence="18" id="KW-1185">Reference proteome</keyword>
<keyword evidence="11 14" id="KW-1133">Transmembrane helix</keyword>
<dbReference type="EMBL" id="MBFE02000004">
    <property type="protein sequence ID" value="MUO41728.1"/>
    <property type="molecule type" value="Genomic_DNA"/>
</dbReference>
<dbReference type="InterPro" id="IPR011102">
    <property type="entry name" value="Sig_transdc_His_kinase_HWE"/>
</dbReference>
<dbReference type="SUPFAM" id="SSF103190">
    <property type="entry name" value="Sensory domain-like"/>
    <property type="match status" value="1"/>
</dbReference>
<dbReference type="Pfam" id="PF00672">
    <property type="entry name" value="HAMP"/>
    <property type="match status" value="1"/>
</dbReference>
<feature type="domain" description="HAMP" evidence="15">
    <location>
        <begin position="337"/>
        <end position="390"/>
    </location>
</feature>
<dbReference type="Proteomes" id="UP000179536">
    <property type="component" value="Unassembled WGS sequence"/>
</dbReference>
<keyword evidence="7 14" id="KW-0812">Transmembrane</keyword>
<evidence type="ECO:0000313" key="18">
    <source>
        <dbReference type="Proteomes" id="UP000179454"/>
    </source>
</evidence>
<evidence type="ECO:0000256" key="12">
    <source>
        <dbReference type="ARBA" id="ARBA00023136"/>
    </source>
</evidence>
<evidence type="ECO:0000313" key="17">
    <source>
        <dbReference type="EMBL" id="MUP10228.1"/>
    </source>
</evidence>
<sequence length="632" mass="67954">MLGAVVSWRGDGCAVSPGLCAYGSWCETGAEKRLDLLRVGRGGVKKRLVAVVLTALSPALGMLVYNEVSARAERYAEVHRQVFETARQAASEVKSVVEGVKALLIATAVIPAVAGQDKQACTDVLKSVAARVTQVRNIVVLDRNGKLVCDNMGWEVGSDFSDRDYVRQALRSDALSVGDYTVSRISNAPIVPMALAIKQGSETVGVLATAVHLEWLEQRIVQRGLPPGGWITIADRNGIVLARNPGPEKFVGTQIPPPYHTLVQAQQPGTTERVGQDGIRRIMGYVPVSPDNPFYVSAGFSADQAFAPIDRASLLGLAMIAVGAGLALLAAFLIGNRFILGPITHIVAVLQRWRQGDLAARTGMTGRSSELGQVGATVDSLLDELEARRCEAARAEENRKLVARELAHRVKNTMAMIQAIARQTFKDRSQENGVFARRVAALAGAYDILLSEDWKSAGLRDVLERALQPFDSEGDRRIVLQGAACTLPPEAAVALSLIAHELATNAVKYGSLRERDGRVKVEWRQEQDRIELQWREEDGPPVVDPTLQGSDPQASGLKGASVEGFGSRLIRSAFPRSLSPKISSDFRPDGLRFHLSFAVVQPGLGQSSVSGQSETAQSGALDKPQTLAALEA</sequence>
<keyword evidence="9" id="KW-0418">Kinase</keyword>
<keyword evidence="6" id="KW-0808">Transferase</keyword>
<evidence type="ECO:0000256" key="8">
    <source>
        <dbReference type="ARBA" id="ARBA00022741"/>
    </source>
</evidence>
<protein>
    <recommendedName>
        <fullName evidence="3">histidine kinase</fullName>
        <ecNumber evidence="3">2.7.13.3</ecNumber>
    </recommendedName>
</protein>
<dbReference type="InterPro" id="IPR036890">
    <property type="entry name" value="HATPase_C_sf"/>
</dbReference>
<evidence type="ECO:0000256" key="11">
    <source>
        <dbReference type="ARBA" id="ARBA00022989"/>
    </source>
</evidence>
<dbReference type="Pfam" id="PF07536">
    <property type="entry name" value="HWE_HK"/>
    <property type="match status" value="1"/>
</dbReference>
<keyword evidence="5" id="KW-0597">Phosphoprotein</keyword>
<dbReference type="CDD" id="cd12915">
    <property type="entry name" value="PDC2_DGC_like"/>
    <property type="match status" value="1"/>
</dbReference>
<dbReference type="PANTHER" id="PTHR41523:SF7">
    <property type="entry name" value="HISTIDINE KINASE"/>
    <property type="match status" value="1"/>
</dbReference>
<feature type="region of interest" description="Disordered" evidence="13">
    <location>
        <begin position="535"/>
        <end position="558"/>
    </location>
</feature>
<dbReference type="InterPro" id="IPR033479">
    <property type="entry name" value="dCache_1"/>
</dbReference>
<dbReference type="SMART" id="SM00304">
    <property type="entry name" value="HAMP"/>
    <property type="match status" value="1"/>
</dbReference>
<proteinExistence type="predicted"/>
<comment type="subcellular location">
    <subcellularLocation>
        <location evidence="2">Cell membrane</location>
        <topology evidence="2">Multi-pass membrane protein</topology>
    </subcellularLocation>
</comment>
<gene>
    <name evidence="17" type="ORF">BBK91_010145</name>
    <name evidence="16" type="ORF">BBL17_008000</name>
</gene>
<feature type="region of interest" description="Disordered" evidence="13">
    <location>
        <begin position="604"/>
        <end position="632"/>
    </location>
</feature>
<evidence type="ECO:0000256" key="2">
    <source>
        <dbReference type="ARBA" id="ARBA00004651"/>
    </source>
</evidence>
<dbReference type="PROSITE" id="PS50885">
    <property type="entry name" value="HAMP"/>
    <property type="match status" value="1"/>
</dbReference>
<dbReference type="Gene3D" id="3.30.565.10">
    <property type="entry name" value="Histidine kinase-like ATPase, C-terminal domain"/>
    <property type="match status" value="1"/>
</dbReference>
<evidence type="ECO:0000313" key="16">
    <source>
        <dbReference type="EMBL" id="MUO41728.1"/>
    </source>
</evidence>
<evidence type="ECO:0000256" key="14">
    <source>
        <dbReference type="SAM" id="Phobius"/>
    </source>
</evidence>
<evidence type="ECO:0000256" key="13">
    <source>
        <dbReference type="SAM" id="MobiDB-lite"/>
    </source>
</evidence>
<dbReference type="PANTHER" id="PTHR41523">
    <property type="entry name" value="TWO-COMPONENT SYSTEM SENSOR PROTEIN"/>
    <property type="match status" value="1"/>
</dbReference>
<evidence type="ECO:0000313" key="19">
    <source>
        <dbReference type="Proteomes" id="UP000179536"/>
    </source>
</evidence>
<keyword evidence="10" id="KW-0067">ATP-binding</keyword>
<dbReference type="SUPFAM" id="SSF158472">
    <property type="entry name" value="HAMP domain-like"/>
    <property type="match status" value="1"/>
</dbReference>
<evidence type="ECO:0000256" key="1">
    <source>
        <dbReference type="ARBA" id="ARBA00000085"/>
    </source>
</evidence>
<comment type="catalytic activity">
    <reaction evidence="1">
        <text>ATP + protein L-histidine = ADP + protein N-phospho-L-histidine.</text>
        <dbReference type="EC" id="2.7.13.3"/>
    </reaction>
</comment>
<evidence type="ECO:0000256" key="3">
    <source>
        <dbReference type="ARBA" id="ARBA00012438"/>
    </source>
</evidence>
<dbReference type="AlphaFoldDB" id="A0ABD6H6S9"/>
<dbReference type="Pfam" id="PF02743">
    <property type="entry name" value="dCache_1"/>
    <property type="match status" value="1"/>
</dbReference>
<feature type="compositionally biased region" description="Polar residues" evidence="13">
    <location>
        <begin position="604"/>
        <end position="618"/>
    </location>
</feature>
<dbReference type="GO" id="GO:0004673">
    <property type="term" value="F:protein histidine kinase activity"/>
    <property type="evidence" value="ECO:0007669"/>
    <property type="project" value="UniProtKB-EC"/>
</dbReference>
<dbReference type="Gene3D" id="6.10.340.10">
    <property type="match status" value="1"/>
</dbReference>
<evidence type="ECO:0000256" key="10">
    <source>
        <dbReference type="ARBA" id="ARBA00022840"/>
    </source>
</evidence>
<accession>A0ABD6H6S9</accession>